<gene>
    <name evidence="1" type="ORF">Ade02nite_56350</name>
</gene>
<dbReference type="EMBL" id="BOMI01000114">
    <property type="protein sequence ID" value="GID76994.1"/>
    <property type="molecule type" value="Genomic_DNA"/>
</dbReference>
<accession>A0ABQ3YAG2</accession>
<organism evidence="1 2">
    <name type="scientific">Paractinoplanes deccanensis</name>
    <dbReference type="NCBI Taxonomy" id="113561"/>
    <lineage>
        <taxon>Bacteria</taxon>
        <taxon>Bacillati</taxon>
        <taxon>Actinomycetota</taxon>
        <taxon>Actinomycetes</taxon>
        <taxon>Micromonosporales</taxon>
        <taxon>Micromonosporaceae</taxon>
        <taxon>Paractinoplanes</taxon>
    </lineage>
</organism>
<name>A0ABQ3YAG2_9ACTN</name>
<evidence type="ECO:0000313" key="1">
    <source>
        <dbReference type="EMBL" id="GID76994.1"/>
    </source>
</evidence>
<comment type="caution">
    <text evidence="1">The sequence shown here is derived from an EMBL/GenBank/DDBJ whole genome shotgun (WGS) entry which is preliminary data.</text>
</comment>
<sequence>MLGLRIGSPGSVCELLPHVCAQPEQGGPDPDPRRVLRLLGTTRVRVLLREEQRDGYGPAMPLTDLADVEAFFASLGGGDAMYGWDYIDRPGRLDDWPAEPSLTIDIRPGPASHSLFWFTECWTRGDGTRYCIEGAVDFDSLQIIRADGVPEPVEEFIAAGRRWWDALFGLGGRPPRIQVTTENAPSWRPGRTGATLIGDGRQVTGSF</sequence>
<evidence type="ECO:0008006" key="3">
    <source>
        <dbReference type="Google" id="ProtNLM"/>
    </source>
</evidence>
<protein>
    <recommendedName>
        <fullName evidence="3">SMI1/KNR4 family protein</fullName>
    </recommendedName>
</protein>
<evidence type="ECO:0000313" key="2">
    <source>
        <dbReference type="Proteomes" id="UP000609879"/>
    </source>
</evidence>
<proteinExistence type="predicted"/>
<dbReference type="Proteomes" id="UP000609879">
    <property type="component" value="Unassembled WGS sequence"/>
</dbReference>
<keyword evidence="2" id="KW-1185">Reference proteome</keyword>
<reference evidence="1 2" key="1">
    <citation type="submission" date="2021-01" db="EMBL/GenBank/DDBJ databases">
        <title>Whole genome shotgun sequence of Actinoplanes deccanensis NBRC 13994.</title>
        <authorList>
            <person name="Komaki H."/>
            <person name="Tamura T."/>
        </authorList>
    </citation>
    <scope>NUCLEOTIDE SEQUENCE [LARGE SCALE GENOMIC DNA]</scope>
    <source>
        <strain evidence="1 2">NBRC 13994</strain>
    </source>
</reference>